<dbReference type="PATRIC" id="fig|45073.5.peg.762"/>
<dbReference type="PROSITE" id="PS00892">
    <property type="entry name" value="HIT_1"/>
    <property type="match status" value="1"/>
</dbReference>
<dbReference type="OrthoDB" id="9784774at2"/>
<evidence type="ECO:0000259" key="4">
    <source>
        <dbReference type="PROSITE" id="PS51084"/>
    </source>
</evidence>
<evidence type="ECO:0000313" key="7">
    <source>
        <dbReference type="Proteomes" id="UP000054618"/>
    </source>
</evidence>
<evidence type="ECO:0000313" key="6">
    <source>
        <dbReference type="EMBL" id="RAP37548.1"/>
    </source>
</evidence>
<feature type="short sequence motif" description="Histidine triad motif" evidence="2 3">
    <location>
        <begin position="97"/>
        <end position="101"/>
    </location>
</feature>
<dbReference type="CDD" id="cd01276">
    <property type="entry name" value="PKCI_related"/>
    <property type="match status" value="1"/>
</dbReference>
<dbReference type="GO" id="GO:0016787">
    <property type="term" value="F:hydrolase activity"/>
    <property type="evidence" value="ECO:0007669"/>
    <property type="project" value="UniProtKB-KW"/>
</dbReference>
<organism evidence="5 7">
    <name type="scientific">Legionella quinlivanii</name>
    <dbReference type="NCBI Taxonomy" id="45073"/>
    <lineage>
        <taxon>Bacteria</taxon>
        <taxon>Pseudomonadati</taxon>
        <taxon>Pseudomonadota</taxon>
        <taxon>Gammaproteobacteria</taxon>
        <taxon>Legionellales</taxon>
        <taxon>Legionellaceae</taxon>
        <taxon>Legionella</taxon>
    </lineage>
</organism>
<evidence type="ECO:0000256" key="2">
    <source>
        <dbReference type="PIRSR" id="PIRSR601310-3"/>
    </source>
</evidence>
<comment type="caution">
    <text evidence="5">The sequence shown here is derived from an EMBL/GenBank/DDBJ whole genome shotgun (WGS) entry which is preliminary data.</text>
</comment>
<dbReference type="Gene3D" id="3.30.428.10">
    <property type="entry name" value="HIT-like"/>
    <property type="match status" value="1"/>
</dbReference>
<dbReference type="RefSeq" id="WP_058506824.1">
    <property type="nucleotide sequence ID" value="NZ_CAAAIK010000011.1"/>
</dbReference>
<evidence type="ECO:0000313" key="8">
    <source>
        <dbReference type="Proteomes" id="UP000249458"/>
    </source>
</evidence>
<evidence type="ECO:0000313" key="5">
    <source>
        <dbReference type="EMBL" id="KTD51879.1"/>
    </source>
</evidence>
<evidence type="ECO:0000256" key="1">
    <source>
        <dbReference type="PIRSR" id="PIRSR601310-1"/>
    </source>
</evidence>
<dbReference type="SUPFAM" id="SSF54197">
    <property type="entry name" value="HIT-like"/>
    <property type="match status" value="1"/>
</dbReference>
<reference evidence="5 7" key="1">
    <citation type="submission" date="2015-11" db="EMBL/GenBank/DDBJ databases">
        <title>Genomic analysis of 38 Legionella species identifies large and diverse effector repertoires.</title>
        <authorList>
            <person name="Burstein D."/>
            <person name="Amaro F."/>
            <person name="Zusman T."/>
            <person name="Lifshitz Z."/>
            <person name="Cohen O."/>
            <person name="Gilbert J.A."/>
            <person name="Pupko T."/>
            <person name="Shuman H.A."/>
            <person name="Segal G."/>
        </authorList>
    </citation>
    <scope>NUCLEOTIDE SEQUENCE [LARGE SCALE GENOMIC DNA]</scope>
    <source>
        <strain evidence="5 7">CDC#1442-AUS-E</strain>
    </source>
</reference>
<dbReference type="InterPro" id="IPR011146">
    <property type="entry name" value="HIT-like"/>
</dbReference>
<dbReference type="Pfam" id="PF01230">
    <property type="entry name" value="HIT"/>
    <property type="match status" value="1"/>
</dbReference>
<dbReference type="Proteomes" id="UP000054618">
    <property type="component" value="Unassembled WGS sequence"/>
</dbReference>
<name>A0A0W0Y4F3_9GAMM</name>
<dbReference type="PANTHER" id="PTHR23089">
    <property type="entry name" value="HISTIDINE TRIAD HIT PROTEIN"/>
    <property type="match status" value="1"/>
</dbReference>
<dbReference type="EMBL" id="LNYS01000006">
    <property type="protein sequence ID" value="KTD51879.1"/>
    <property type="molecule type" value="Genomic_DNA"/>
</dbReference>
<feature type="active site" description="Tele-AMP-histidine intermediate" evidence="1">
    <location>
        <position position="99"/>
    </location>
</feature>
<keyword evidence="5" id="KW-0378">Hydrolase</keyword>
<dbReference type="PRINTS" id="PR00332">
    <property type="entry name" value="HISTRIAD"/>
</dbReference>
<sequence>MDCLFCKIAKGELPSTIVFDGPEIMAFRDIRPQAPTHILVIPKQHIATINDTDSKDEQLLGRMILTAKNLAKKEHLSEQGYRLVFNVNSGGGQEVYHIHLHLLGGRQMTWPPG</sequence>
<dbReference type="EMBL" id="MVJN01000003">
    <property type="protein sequence ID" value="RAP37548.1"/>
    <property type="molecule type" value="Genomic_DNA"/>
</dbReference>
<feature type="domain" description="HIT" evidence="4">
    <location>
        <begin position="4"/>
        <end position="113"/>
    </location>
</feature>
<reference evidence="6 8" key="2">
    <citation type="submission" date="2017-02" db="EMBL/GenBank/DDBJ databases">
        <title>Legionella quilivanii strain from human: case report and whole genome sequencing analysis.</title>
        <authorList>
            <person name="Lalancette C."/>
            <person name="Leduc J.-M."/>
            <person name="Levesque S."/>
            <person name="Fournier E."/>
            <person name="Saoud J."/>
            <person name="Faucher S.P."/>
            <person name="Bernard K."/>
            <person name="Martineau C."/>
            <person name="Longtin J."/>
        </authorList>
    </citation>
    <scope>NUCLEOTIDE SEQUENCE [LARGE SCALE GENOMIC DNA]</scope>
    <source>
        <strain evidence="6 8">ID143958</strain>
    </source>
</reference>
<evidence type="ECO:0000256" key="3">
    <source>
        <dbReference type="PROSITE-ProRule" id="PRU00464"/>
    </source>
</evidence>
<dbReference type="InterPro" id="IPR001310">
    <property type="entry name" value="Histidine_triad_HIT"/>
</dbReference>
<accession>A0A0W0Y4F3</accession>
<dbReference type="Proteomes" id="UP000249458">
    <property type="component" value="Unassembled WGS sequence"/>
</dbReference>
<dbReference type="InterPro" id="IPR036265">
    <property type="entry name" value="HIT-like_sf"/>
</dbReference>
<keyword evidence="7" id="KW-1185">Reference proteome</keyword>
<dbReference type="InterPro" id="IPR019808">
    <property type="entry name" value="Histidine_triad_CS"/>
</dbReference>
<proteinExistence type="predicted"/>
<protein>
    <submittedName>
        <fullName evidence="5">HIT family hydrolase</fullName>
    </submittedName>
    <submittedName>
        <fullName evidence="6">Histidine triad nucleotide-binding protein</fullName>
    </submittedName>
</protein>
<gene>
    <name evidence="6" type="ORF">B1207_05080</name>
    <name evidence="5" type="ORF">Lqui_0723</name>
</gene>
<dbReference type="STRING" id="45073.Lqui_0723"/>
<dbReference type="AlphaFoldDB" id="A0A0W0Y4F3"/>
<dbReference type="PROSITE" id="PS51084">
    <property type="entry name" value="HIT_2"/>
    <property type="match status" value="1"/>
</dbReference>